<accession>A0A6S6QMR4</accession>
<organism evidence="6 7">
    <name type="scientific">Terrihabitans soli</name>
    <dbReference type="NCBI Taxonomy" id="708113"/>
    <lineage>
        <taxon>Bacteria</taxon>
        <taxon>Pseudomonadati</taxon>
        <taxon>Pseudomonadota</taxon>
        <taxon>Alphaproteobacteria</taxon>
        <taxon>Hyphomicrobiales</taxon>
        <taxon>Terrihabitans</taxon>
    </lineage>
</organism>
<dbReference type="AlphaFoldDB" id="A0A6S6QMR4"/>
<feature type="domain" description="NlpC/P60" evidence="5">
    <location>
        <begin position="1"/>
        <end position="128"/>
    </location>
</feature>
<keyword evidence="7" id="KW-1185">Reference proteome</keyword>
<dbReference type="KEGG" id="tso:IZ6_25090"/>
<dbReference type="SUPFAM" id="SSF54001">
    <property type="entry name" value="Cysteine proteinases"/>
    <property type="match status" value="1"/>
</dbReference>
<dbReference type="RefSeq" id="WP_222875395.1">
    <property type="nucleotide sequence ID" value="NZ_AP023361.1"/>
</dbReference>
<evidence type="ECO:0000256" key="3">
    <source>
        <dbReference type="ARBA" id="ARBA00022801"/>
    </source>
</evidence>
<protein>
    <recommendedName>
        <fullName evidence="5">NlpC/P60 domain-containing protein</fullName>
    </recommendedName>
</protein>
<evidence type="ECO:0000256" key="4">
    <source>
        <dbReference type="ARBA" id="ARBA00022807"/>
    </source>
</evidence>
<keyword evidence="4" id="KW-0788">Thiol protease</keyword>
<dbReference type="GO" id="GO:0006508">
    <property type="term" value="P:proteolysis"/>
    <property type="evidence" value="ECO:0007669"/>
    <property type="project" value="UniProtKB-KW"/>
</dbReference>
<keyword evidence="2" id="KW-0645">Protease</keyword>
<evidence type="ECO:0000313" key="6">
    <source>
        <dbReference type="EMBL" id="BCJ91774.1"/>
    </source>
</evidence>
<evidence type="ECO:0000313" key="7">
    <source>
        <dbReference type="Proteomes" id="UP000515317"/>
    </source>
</evidence>
<keyword evidence="3" id="KW-0378">Hydrolase</keyword>
<dbReference type="InterPro" id="IPR000064">
    <property type="entry name" value="NLP_P60_dom"/>
</dbReference>
<dbReference type="InterPro" id="IPR038765">
    <property type="entry name" value="Papain-like_cys_pep_sf"/>
</dbReference>
<evidence type="ECO:0000256" key="1">
    <source>
        <dbReference type="ARBA" id="ARBA00007074"/>
    </source>
</evidence>
<proteinExistence type="inferred from homology"/>
<dbReference type="Pfam" id="PF00877">
    <property type="entry name" value="NLPC_P60"/>
    <property type="match status" value="1"/>
</dbReference>
<comment type="similarity">
    <text evidence="1">Belongs to the peptidase C40 family.</text>
</comment>
<dbReference type="Gene3D" id="3.90.1720.10">
    <property type="entry name" value="endopeptidase domain like (from Nostoc punctiforme)"/>
    <property type="match status" value="1"/>
</dbReference>
<evidence type="ECO:0000259" key="5">
    <source>
        <dbReference type="PROSITE" id="PS51935"/>
    </source>
</evidence>
<dbReference type="EMBL" id="AP023361">
    <property type="protein sequence ID" value="BCJ91774.1"/>
    <property type="molecule type" value="Genomic_DNA"/>
</dbReference>
<dbReference type="Proteomes" id="UP000515317">
    <property type="component" value="Chromosome"/>
</dbReference>
<reference evidence="6 7" key="1">
    <citation type="submission" date="2020-08" db="EMBL/GenBank/DDBJ databases">
        <title>Genome sequence of Rhizobiales bacterium strain IZ6.</title>
        <authorList>
            <person name="Nakai R."/>
            <person name="Naganuma T."/>
        </authorList>
    </citation>
    <scope>NUCLEOTIDE SEQUENCE [LARGE SCALE GENOMIC DNA]</scope>
    <source>
        <strain evidence="6 7">IZ6</strain>
    </source>
</reference>
<gene>
    <name evidence="6" type="ORF">IZ6_25090</name>
</gene>
<dbReference type="GO" id="GO:0008234">
    <property type="term" value="F:cysteine-type peptidase activity"/>
    <property type="evidence" value="ECO:0007669"/>
    <property type="project" value="UniProtKB-KW"/>
</dbReference>
<evidence type="ECO:0000256" key="2">
    <source>
        <dbReference type="ARBA" id="ARBA00022670"/>
    </source>
</evidence>
<name>A0A6S6QMR4_9HYPH</name>
<dbReference type="PROSITE" id="PS51935">
    <property type="entry name" value="NLPC_P60"/>
    <property type="match status" value="1"/>
</dbReference>
<sequence>MNLKVDHLVGFEFNHGKVDCLTTIRRFYWDNFDIPIPNFARPENWWNHGLDLYGQNYHRLGFRAVHTHPSEYRPGDLILMAFRSKVANHAGVLLEGGNFLHHFAYRTSCVEPYTGRWRDLTVGVFRHKDVDFVPENATSNLMEHLPQNIREKIDAAAARVSDAR</sequence>